<dbReference type="PANTHER" id="PTHR30487">
    <property type="entry name" value="TYPE 4 PREPILIN-LIKE PROTEINS LEADER PEPTIDE-PROCESSING ENZYME"/>
    <property type="match status" value="1"/>
</dbReference>
<evidence type="ECO:0000259" key="11">
    <source>
        <dbReference type="Pfam" id="PF01478"/>
    </source>
</evidence>
<feature type="transmembrane region" description="Helical" evidence="10">
    <location>
        <begin position="226"/>
        <end position="245"/>
    </location>
</feature>
<dbReference type="InterPro" id="IPR014032">
    <property type="entry name" value="Peptidase_A24A_bac"/>
</dbReference>
<dbReference type="AlphaFoldDB" id="A0A6V8MDY5"/>
<feature type="domain" description="Prepilin type IV endopeptidase peptidase" evidence="11">
    <location>
        <begin position="107"/>
        <end position="215"/>
    </location>
</feature>
<feature type="transmembrane region" description="Helical" evidence="10">
    <location>
        <begin position="125"/>
        <end position="147"/>
    </location>
</feature>
<dbReference type="EC" id="2.1.1.-" evidence="9"/>
<protein>
    <recommendedName>
        <fullName evidence="9">Prepilin leader peptidase/N-methyltransferase</fullName>
        <ecNumber evidence="9">2.1.1.-</ecNumber>
        <ecNumber evidence="9">3.4.23.43</ecNumber>
    </recommendedName>
</protein>
<keyword evidence="9" id="KW-0645">Protease</keyword>
<dbReference type="Gene3D" id="1.20.120.1220">
    <property type="match status" value="1"/>
</dbReference>
<evidence type="ECO:0000259" key="12">
    <source>
        <dbReference type="Pfam" id="PF06750"/>
    </source>
</evidence>
<dbReference type="RefSeq" id="WP_246399162.1">
    <property type="nucleotide sequence ID" value="NZ_BLXX01000001.1"/>
</dbReference>
<organism evidence="13 14">
    <name type="scientific">Geomonas silvestris</name>
    <dbReference type="NCBI Taxonomy" id="2740184"/>
    <lineage>
        <taxon>Bacteria</taxon>
        <taxon>Pseudomonadati</taxon>
        <taxon>Thermodesulfobacteriota</taxon>
        <taxon>Desulfuromonadia</taxon>
        <taxon>Geobacterales</taxon>
        <taxon>Geobacteraceae</taxon>
        <taxon>Geomonas</taxon>
    </lineage>
</organism>
<comment type="similarity">
    <text evidence="2 8">Belongs to the peptidase A24 family.</text>
</comment>
<evidence type="ECO:0000256" key="1">
    <source>
        <dbReference type="ARBA" id="ARBA00004429"/>
    </source>
</evidence>
<keyword evidence="9" id="KW-0489">Methyltransferase</keyword>
<evidence type="ECO:0000256" key="4">
    <source>
        <dbReference type="ARBA" id="ARBA00022519"/>
    </source>
</evidence>
<comment type="catalytic activity">
    <reaction evidence="9">
        <text>Typically cleaves a -Gly-|-Phe- bond to release an N-terminal, basic peptide of 5-8 residues from type IV prepilin, and then N-methylates the new N-terminal amino group, the methyl donor being S-adenosyl-L-methionine.</text>
        <dbReference type="EC" id="3.4.23.43"/>
    </reaction>
</comment>
<evidence type="ECO:0000256" key="5">
    <source>
        <dbReference type="ARBA" id="ARBA00022692"/>
    </source>
</evidence>
<evidence type="ECO:0000256" key="6">
    <source>
        <dbReference type="ARBA" id="ARBA00022989"/>
    </source>
</evidence>
<gene>
    <name evidence="13" type="primary">pilD</name>
    <name evidence="13" type="ORF">GMST_03890</name>
</gene>
<name>A0A6V8MDY5_9BACT</name>
<dbReference type="EMBL" id="BLXX01000001">
    <property type="protein sequence ID" value="GFO58064.1"/>
    <property type="molecule type" value="Genomic_DNA"/>
</dbReference>
<evidence type="ECO:0000256" key="3">
    <source>
        <dbReference type="ARBA" id="ARBA00022475"/>
    </source>
</evidence>
<evidence type="ECO:0000256" key="10">
    <source>
        <dbReference type="SAM" id="Phobius"/>
    </source>
</evidence>
<feature type="domain" description="Prepilin peptidase A24 N-terminal" evidence="12">
    <location>
        <begin position="14"/>
        <end position="97"/>
    </location>
</feature>
<accession>A0A6V8MDY5</accession>
<feature type="transmembrane region" description="Helical" evidence="10">
    <location>
        <begin position="93"/>
        <end position="118"/>
    </location>
</feature>
<sequence>MIAPITVLGIIAFVFGAVVGSFLNVCIYRLPEGESVVFPPSHCQNCDYKIRWYDNIPILSYLLLRGACRQCGTKISPQYPLVEFLNGALTLALFLKFGLGLGFAVLFVLCSALVVITFIDLEHQIIPDVISLPGIAVGFLSSFITGFGWLNSLIGILAGGGSLLLVAYAYQAVAKKDGMGGGDIKLMAMLGAFLGWKAVLFIIFAGSLLGSLIGVTLMLVQKKDSTLAIPFGPFLASGALLFIFFGREIIGWYLRIN</sequence>
<keyword evidence="9" id="KW-0511">Multifunctional enzyme</keyword>
<reference evidence="14" key="1">
    <citation type="submission" date="2020-06" db="EMBL/GenBank/DDBJ databases">
        <title>Draft genomic sequence of Geomonas sp. Red330.</title>
        <authorList>
            <person name="Itoh H."/>
            <person name="Zhenxing X."/>
            <person name="Ushijima N."/>
            <person name="Masuda Y."/>
            <person name="Shiratori Y."/>
            <person name="Senoo K."/>
        </authorList>
    </citation>
    <scope>NUCLEOTIDE SEQUENCE [LARGE SCALE GENOMIC DNA]</scope>
    <source>
        <strain evidence="14">Red330</strain>
    </source>
</reference>
<keyword evidence="14" id="KW-1185">Reference proteome</keyword>
<proteinExistence type="inferred from homology"/>
<dbReference type="Pfam" id="PF06750">
    <property type="entry name" value="A24_N_bact"/>
    <property type="match status" value="1"/>
</dbReference>
<dbReference type="PANTHER" id="PTHR30487:SF0">
    <property type="entry name" value="PREPILIN LEADER PEPTIDASE_N-METHYLTRANSFERASE-RELATED"/>
    <property type="match status" value="1"/>
</dbReference>
<evidence type="ECO:0000313" key="13">
    <source>
        <dbReference type="EMBL" id="GFO58064.1"/>
    </source>
</evidence>
<evidence type="ECO:0000256" key="7">
    <source>
        <dbReference type="ARBA" id="ARBA00023136"/>
    </source>
</evidence>
<dbReference type="GO" id="GO:0005886">
    <property type="term" value="C:plasma membrane"/>
    <property type="evidence" value="ECO:0007669"/>
    <property type="project" value="UniProtKB-SubCell"/>
</dbReference>
<dbReference type="GO" id="GO:0004190">
    <property type="term" value="F:aspartic-type endopeptidase activity"/>
    <property type="evidence" value="ECO:0007669"/>
    <property type="project" value="UniProtKB-EC"/>
</dbReference>
<keyword evidence="7 10" id="KW-0472">Membrane</keyword>
<dbReference type="InterPro" id="IPR000045">
    <property type="entry name" value="Prepilin_IV_endopep_pep"/>
</dbReference>
<keyword evidence="9" id="KW-0378">Hydrolase</keyword>
<dbReference type="InterPro" id="IPR010627">
    <property type="entry name" value="Prepilin_pept_A24_N"/>
</dbReference>
<feature type="transmembrane region" description="Helical" evidence="10">
    <location>
        <begin position="194"/>
        <end position="220"/>
    </location>
</feature>
<dbReference type="GO" id="GO:0032259">
    <property type="term" value="P:methylation"/>
    <property type="evidence" value="ECO:0007669"/>
    <property type="project" value="UniProtKB-KW"/>
</dbReference>
<feature type="transmembrane region" description="Helical" evidence="10">
    <location>
        <begin position="7"/>
        <end position="30"/>
    </location>
</feature>
<evidence type="ECO:0000256" key="2">
    <source>
        <dbReference type="ARBA" id="ARBA00005801"/>
    </source>
</evidence>
<evidence type="ECO:0000256" key="9">
    <source>
        <dbReference type="RuleBase" id="RU003794"/>
    </source>
</evidence>
<dbReference type="GO" id="GO:0008168">
    <property type="term" value="F:methyltransferase activity"/>
    <property type="evidence" value="ECO:0007669"/>
    <property type="project" value="UniProtKB-KW"/>
</dbReference>
<keyword evidence="6 10" id="KW-1133">Transmembrane helix</keyword>
<feature type="transmembrane region" description="Helical" evidence="10">
    <location>
        <begin position="153"/>
        <end position="173"/>
    </location>
</feature>
<keyword evidence="5 9" id="KW-0812">Transmembrane</keyword>
<keyword evidence="9" id="KW-0808">Transferase</keyword>
<evidence type="ECO:0000256" key="8">
    <source>
        <dbReference type="RuleBase" id="RU003793"/>
    </source>
</evidence>
<keyword evidence="3" id="KW-1003">Cell membrane</keyword>
<dbReference type="InterPro" id="IPR050882">
    <property type="entry name" value="Prepilin_peptidase/N-MTase"/>
</dbReference>
<evidence type="ECO:0000313" key="14">
    <source>
        <dbReference type="Proteomes" id="UP000556026"/>
    </source>
</evidence>
<dbReference type="Pfam" id="PF01478">
    <property type="entry name" value="Peptidase_A24"/>
    <property type="match status" value="1"/>
</dbReference>
<keyword evidence="4" id="KW-0997">Cell inner membrane</keyword>
<comment type="function">
    <text evidence="9">Plays an essential role in type IV pili and type II pseudopili formation by proteolytically removing the leader sequence from substrate proteins and subsequently monomethylating the alpha-amino group of the newly exposed N-terminal phenylalanine.</text>
</comment>
<dbReference type="PRINTS" id="PR00864">
    <property type="entry name" value="PREPILNPTASE"/>
</dbReference>
<dbReference type="Proteomes" id="UP000556026">
    <property type="component" value="Unassembled WGS sequence"/>
</dbReference>
<dbReference type="EC" id="3.4.23.43" evidence="9"/>
<dbReference type="GO" id="GO:0006465">
    <property type="term" value="P:signal peptide processing"/>
    <property type="evidence" value="ECO:0007669"/>
    <property type="project" value="TreeGrafter"/>
</dbReference>
<comment type="caution">
    <text evidence="13">The sequence shown here is derived from an EMBL/GenBank/DDBJ whole genome shotgun (WGS) entry which is preliminary data.</text>
</comment>
<comment type="subcellular location">
    <subcellularLocation>
        <location evidence="1">Cell inner membrane</location>
        <topology evidence="1">Multi-pass membrane protein</topology>
    </subcellularLocation>
    <subcellularLocation>
        <location evidence="9">Cell membrane</location>
        <topology evidence="9">Multi-pass membrane protein</topology>
    </subcellularLocation>
</comment>